<name>A0A979FK59_HYAAZ</name>
<dbReference type="OrthoDB" id="6372396at2759"/>
<evidence type="ECO:0000256" key="1">
    <source>
        <dbReference type="SAM" id="MobiDB-lite"/>
    </source>
</evidence>
<sequence length="643" mass="71233">MNTRSVFKDKNIKYSPQQQHILDLQLQHRKLLDMSQRRASSPDVNATPICCPPSILHPRTEVMAEALSNTSGPTVDLQPFRNLNPYLKPKRSNSLHNCRKNFSRKTKLPSRSNSYDNEDHFYHEIDFTPRPSKTCGSTRNIFGQTSTKINVTTNNFLPQKSKKILPLRKRSNMTYPPYPAAPQPVVKRRLFTSLILDTFNGFRWDEDPCLWRPQSPGLTCPHDPRGKSDESLNAGSCFVVGPPMNCDDCKLDQTTLENPYSYAGEGIVAPADAIRSPLDSDSYMESIASENIYEEIPDEWEAFKTNNRRSLIEEVFDEYERVRARRIHSSPDTRLVSKQKSGSIVTLDFSFFDSSASPDSGLNLSMTGTEPPIYDDVGPPTAMIRRGSHPGFNASHFPNILSVDSQEKPPIPKLKRCETLESNNFPSRLVNFRLRSGLKSFRKKSASKDHGGDRIDGTEKNNPAPAIGLRVEGSDSKGERLEPGSSTEQNVESGDNISAVEEREWSARGVGDAKRTKFSVGCGGDGRIGDKDRENGSGDSGTEGGIGATDRRKWSAGSGGDGGIGATDSRKWSADISGCISETESLDGLKEIESCKGEGVKKEGYLRGHLRSSGRGIRNTFDGVREKIEGQGRKFLFNIKKGN</sequence>
<dbReference type="Proteomes" id="UP000694843">
    <property type="component" value="Unplaced"/>
</dbReference>
<feature type="compositionally biased region" description="Basic and acidic residues" evidence="1">
    <location>
        <begin position="527"/>
        <end position="536"/>
    </location>
</feature>
<dbReference type="GeneID" id="125178108"/>
<keyword evidence="2" id="KW-1185">Reference proteome</keyword>
<gene>
    <name evidence="3" type="primary">LOC125178108</name>
</gene>
<proteinExistence type="predicted"/>
<feature type="compositionally biased region" description="Basic and acidic residues" evidence="1">
    <location>
        <begin position="472"/>
        <end position="482"/>
    </location>
</feature>
<protein>
    <submittedName>
        <fullName evidence="3">Uncharacterized protein LOC125178108</fullName>
    </submittedName>
</protein>
<evidence type="ECO:0000313" key="2">
    <source>
        <dbReference type="Proteomes" id="UP000694843"/>
    </source>
</evidence>
<accession>A0A979FK59</accession>
<feature type="region of interest" description="Disordered" evidence="1">
    <location>
        <begin position="441"/>
        <end position="505"/>
    </location>
</feature>
<reference evidence="3" key="1">
    <citation type="submission" date="2025-08" db="UniProtKB">
        <authorList>
            <consortium name="RefSeq"/>
        </authorList>
    </citation>
    <scope>IDENTIFICATION</scope>
    <source>
        <tissue evidence="3">Whole organism</tissue>
    </source>
</reference>
<feature type="compositionally biased region" description="Basic and acidic residues" evidence="1">
    <location>
        <begin position="446"/>
        <end position="459"/>
    </location>
</feature>
<dbReference type="AlphaFoldDB" id="A0A979FK59"/>
<feature type="compositionally biased region" description="Gly residues" evidence="1">
    <location>
        <begin position="538"/>
        <end position="547"/>
    </location>
</feature>
<dbReference type="KEGG" id="hazt:125178108"/>
<dbReference type="RefSeq" id="XP_047737107.1">
    <property type="nucleotide sequence ID" value="XM_047881151.1"/>
</dbReference>
<feature type="region of interest" description="Disordered" evidence="1">
    <location>
        <begin position="521"/>
        <end position="570"/>
    </location>
</feature>
<organism evidence="2 3">
    <name type="scientific">Hyalella azteca</name>
    <name type="common">Amphipod</name>
    <dbReference type="NCBI Taxonomy" id="294128"/>
    <lineage>
        <taxon>Eukaryota</taxon>
        <taxon>Metazoa</taxon>
        <taxon>Ecdysozoa</taxon>
        <taxon>Arthropoda</taxon>
        <taxon>Crustacea</taxon>
        <taxon>Multicrustacea</taxon>
        <taxon>Malacostraca</taxon>
        <taxon>Eumalacostraca</taxon>
        <taxon>Peracarida</taxon>
        <taxon>Amphipoda</taxon>
        <taxon>Senticaudata</taxon>
        <taxon>Talitrida</taxon>
        <taxon>Talitroidea</taxon>
        <taxon>Hyalellidae</taxon>
        <taxon>Hyalella</taxon>
    </lineage>
</organism>
<evidence type="ECO:0000313" key="3">
    <source>
        <dbReference type="RefSeq" id="XP_047737107.1"/>
    </source>
</evidence>
<feature type="compositionally biased region" description="Polar residues" evidence="1">
    <location>
        <begin position="484"/>
        <end position="496"/>
    </location>
</feature>